<feature type="transmembrane region" description="Helical" evidence="1">
    <location>
        <begin position="118"/>
        <end position="139"/>
    </location>
</feature>
<evidence type="ECO:0000313" key="2">
    <source>
        <dbReference type="EMBL" id="KAK9413882.1"/>
    </source>
</evidence>
<name>A0ABR2UGY9_9PEZI</name>
<evidence type="ECO:0000256" key="1">
    <source>
        <dbReference type="SAM" id="Phobius"/>
    </source>
</evidence>
<feature type="transmembrane region" description="Helical" evidence="1">
    <location>
        <begin position="145"/>
        <end position="168"/>
    </location>
</feature>
<gene>
    <name evidence="2" type="ORF">SUNI508_11578</name>
</gene>
<keyword evidence="3" id="KW-1185">Reference proteome</keyword>
<feature type="transmembrane region" description="Helical" evidence="1">
    <location>
        <begin position="25"/>
        <end position="48"/>
    </location>
</feature>
<sequence>MYRDIATHVLKRAADDGAAYQLPGWAFGIILLDLIVFLPFILVVGYTFNNVFPVIAMIEDPSPPAYEPVSLNADTDSLAEDIAPVADESARGGQDTRAISSSFRSLHRTLTGISGWKSYFRGLVCWMALTVATLFVYAIVSALPFVPAIVAAMISAVALVQLYCAWLHTVISAPSPKRFYQRLPPFKKAFQACALPTVLYFVALEIHSWLPRFLARAMGMTVWDSQNPGQVPQPNGSDSWKGLIVFIVSIAITIFVTIPAHVVLTRTQASLLPEEDETIVPFDRSFQGKLEPAIVGGRGYVTIKDAWQTFSRASWVRLVKLYVKIFLVSLVVYLGFALVMIPEAFLIARNTEKAQ</sequence>
<feature type="transmembrane region" description="Helical" evidence="1">
    <location>
        <begin position="243"/>
        <end position="264"/>
    </location>
</feature>
<protein>
    <submittedName>
        <fullName evidence="2">Ubiquitin carrier protein</fullName>
    </submittedName>
</protein>
<comment type="caution">
    <text evidence="2">The sequence shown here is derived from an EMBL/GenBank/DDBJ whole genome shotgun (WGS) entry which is preliminary data.</text>
</comment>
<dbReference type="EMBL" id="JARVKF010000433">
    <property type="protein sequence ID" value="KAK9413882.1"/>
    <property type="molecule type" value="Genomic_DNA"/>
</dbReference>
<feature type="transmembrane region" description="Helical" evidence="1">
    <location>
        <begin position="321"/>
        <end position="341"/>
    </location>
</feature>
<organism evidence="2 3">
    <name type="scientific">Seiridium unicorne</name>
    <dbReference type="NCBI Taxonomy" id="138068"/>
    <lineage>
        <taxon>Eukaryota</taxon>
        <taxon>Fungi</taxon>
        <taxon>Dikarya</taxon>
        <taxon>Ascomycota</taxon>
        <taxon>Pezizomycotina</taxon>
        <taxon>Sordariomycetes</taxon>
        <taxon>Xylariomycetidae</taxon>
        <taxon>Amphisphaeriales</taxon>
        <taxon>Sporocadaceae</taxon>
        <taxon>Seiridium</taxon>
    </lineage>
</organism>
<dbReference type="Proteomes" id="UP001408356">
    <property type="component" value="Unassembled WGS sequence"/>
</dbReference>
<reference evidence="2 3" key="1">
    <citation type="journal article" date="2024" name="J. Plant Pathol.">
        <title>Sequence and assembly of the genome of Seiridium unicorne, isolate CBS 538.82, causal agent of cypress canker disease.</title>
        <authorList>
            <person name="Scali E."/>
            <person name="Rocca G.D."/>
            <person name="Danti R."/>
            <person name="Garbelotto M."/>
            <person name="Barberini S."/>
            <person name="Baroncelli R."/>
            <person name="Emiliani G."/>
        </authorList>
    </citation>
    <scope>NUCLEOTIDE SEQUENCE [LARGE SCALE GENOMIC DNA]</scope>
    <source>
        <strain evidence="2 3">BM-138-508</strain>
    </source>
</reference>
<proteinExistence type="predicted"/>
<accession>A0ABR2UGY9</accession>
<evidence type="ECO:0000313" key="3">
    <source>
        <dbReference type="Proteomes" id="UP001408356"/>
    </source>
</evidence>
<keyword evidence="1" id="KW-0812">Transmembrane</keyword>
<feature type="transmembrane region" description="Helical" evidence="1">
    <location>
        <begin position="189"/>
        <end position="210"/>
    </location>
</feature>
<keyword evidence="1" id="KW-0472">Membrane</keyword>
<keyword evidence="1" id="KW-1133">Transmembrane helix</keyword>